<sequence length="69" mass="7730">RSSWSRWWSLKNLVNPGTLTSAAFFGFPQELHRYIEEGLDRTMSERCSGSVACAVQSTQMEMIGKTSGN</sequence>
<comment type="caution">
    <text evidence="1">The sequence shown here is derived from an EMBL/GenBank/DDBJ whole genome shotgun (WGS) entry which is preliminary data.</text>
</comment>
<keyword evidence="2" id="KW-1185">Reference proteome</keyword>
<gene>
    <name evidence="1" type="ORF">CHARACLAT_028093</name>
</gene>
<dbReference type="Proteomes" id="UP001352852">
    <property type="component" value="Unassembled WGS sequence"/>
</dbReference>
<evidence type="ECO:0000313" key="2">
    <source>
        <dbReference type="Proteomes" id="UP001352852"/>
    </source>
</evidence>
<dbReference type="EMBL" id="JAHUTJ010011878">
    <property type="protein sequence ID" value="MED6268950.1"/>
    <property type="molecule type" value="Genomic_DNA"/>
</dbReference>
<reference evidence="1 2" key="1">
    <citation type="submission" date="2021-06" db="EMBL/GenBank/DDBJ databases">
        <authorList>
            <person name="Palmer J.M."/>
        </authorList>
    </citation>
    <scope>NUCLEOTIDE SEQUENCE [LARGE SCALE GENOMIC DNA]</scope>
    <source>
        <strain evidence="1 2">CL_MEX2019</strain>
        <tissue evidence="1">Muscle</tissue>
    </source>
</reference>
<evidence type="ECO:0000313" key="1">
    <source>
        <dbReference type="EMBL" id="MED6268950.1"/>
    </source>
</evidence>
<organism evidence="1 2">
    <name type="scientific">Characodon lateralis</name>
    <dbReference type="NCBI Taxonomy" id="208331"/>
    <lineage>
        <taxon>Eukaryota</taxon>
        <taxon>Metazoa</taxon>
        <taxon>Chordata</taxon>
        <taxon>Craniata</taxon>
        <taxon>Vertebrata</taxon>
        <taxon>Euteleostomi</taxon>
        <taxon>Actinopterygii</taxon>
        <taxon>Neopterygii</taxon>
        <taxon>Teleostei</taxon>
        <taxon>Neoteleostei</taxon>
        <taxon>Acanthomorphata</taxon>
        <taxon>Ovalentaria</taxon>
        <taxon>Atherinomorphae</taxon>
        <taxon>Cyprinodontiformes</taxon>
        <taxon>Goodeidae</taxon>
        <taxon>Characodon</taxon>
    </lineage>
</organism>
<name>A0ABU7D4A2_9TELE</name>
<accession>A0ABU7D4A2</accession>
<proteinExistence type="predicted"/>
<protein>
    <submittedName>
        <fullName evidence="1">Uncharacterized protein</fullName>
    </submittedName>
</protein>
<feature type="non-terminal residue" evidence="1">
    <location>
        <position position="1"/>
    </location>
</feature>